<gene>
    <name evidence="1" type="ORF">GCM10008937_06500</name>
</gene>
<accession>A0ABN1BNB7</accession>
<dbReference type="Pfam" id="PF10134">
    <property type="entry name" value="RPA"/>
    <property type="match status" value="1"/>
</dbReference>
<organism evidence="1 2">
    <name type="scientific">Deinococcus depolymerans</name>
    <dbReference type="NCBI Taxonomy" id="392408"/>
    <lineage>
        <taxon>Bacteria</taxon>
        <taxon>Thermotogati</taxon>
        <taxon>Deinococcota</taxon>
        <taxon>Deinococci</taxon>
        <taxon>Deinococcales</taxon>
        <taxon>Deinococcaceae</taxon>
        <taxon>Deinococcus</taxon>
    </lineage>
</organism>
<protein>
    <submittedName>
        <fullName evidence="1">Uncharacterized protein</fullName>
    </submittedName>
</protein>
<reference evidence="1 2" key="1">
    <citation type="journal article" date="2019" name="Int. J. Syst. Evol. Microbiol.">
        <title>The Global Catalogue of Microorganisms (GCM) 10K type strain sequencing project: providing services to taxonomists for standard genome sequencing and annotation.</title>
        <authorList>
            <consortium name="The Broad Institute Genomics Platform"/>
            <consortium name="The Broad Institute Genome Sequencing Center for Infectious Disease"/>
            <person name="Wu L."/>
            <person name="Ma J."/>
        </authorList>
    </citation>
    <scope>NUCLEOTIDE SEQUENCE [LARGE SCALE GENOMIC DNA]</scope>
    <source>
        <strain evidence="1 2">JCM 14368</strain>
    </source>
</reference>
<sequence length="327" mass="36747">MGFFKSFVVDNLSFCFSLRTHNINSMTLLHRASEKRSLPRHIDELNLARLGLISMQSRVGAGSTSWKDEYGEGDERMSVKCIGTPQYLVPFGLDNDIIGILCLFAAQGFPATNAVTGTANHFLRASGLDTSGRYHRNLHGSLMRLSHTNSHIERGWHDGKRYRTVIFRHLHEIMFDTGQSGGTIDQDSMITVVLPPIIAESLRRGFLKPLSSGILGELTQPTARALYRLLDGHRHTLDAPSERLQEFKVGLLEWGRKARILNLSPDKIRRVLDPAHDELLRAHYLASVTYHGRGQNQSVHYRKECGRKAQGFNPGMDSPRLPQGRPC</sequence>
<keyword evidence="2" id="KW-1185">Reference proteome</keyword>
<evidence type="ECO:0000313" key="1">
    <source>
        <dbReference type="EMBL" id="GAA0501682.1"/>
    </source>
</evidence>
<proteinExistence type="predicted"/>
<dbReference type="Proteomes" id="UP001500191">
    <property type="component" value="Unassembled WGS sequence"/>
</dbReference>
<comment type="caution">
    <text evidence="1">The sequence shown here is derived from an EMBL/GenBank/DDBJ whole genome shotgun (WGS) entry which is preliminary data.</text>
</comment>
<evidence type="ECO:0000313" key="2">
    <source>
        <dbReference type="Proteomes" id="UP001500191"/>
    </source>
</evidence>
<dbReference type="InterPro" id="IPR018777">
    <property type="entry name" value="Replication_initiator_prot_A"/>
</dbReference>
<dbReference type="EMBL" id="BAAADB010000004">
    <property type="protein sequence ID" value="GAA0501682.1"/>
    <property type="molecule type" value="Genomic_DNA"/>
</dbReference>
<name>A0ABN1BNB7_9DEIO</name>